<keyword evidence="2" id="KW-1185">Reference proteome</keyword>
<dbReference type="InterPro" id="IPR019292">
    <property type="entry name" value="McrC"/>
</dbReference>
<dbReference type="EMBL" id="FWXD01000016">
    <property type="protein sequence ID" value="SMC27299.1"/>
    <property type="molecule type" value="Genomic_DNA"/>
</dbReference>
<reference evidence="1 2" key="1">
    <citation type="submission" date="2017-04" db="EMBL/GenBank/DDBJ databases">
        <authorList>
            <person name="Afonso C.L."/>
            <person name="Miller P.J."/>
            <person name="Scott M.A."/>
            <person name="Spackman E."/>
            <person name="Goraichik I."/>
            <person name="Dimitrov K.M."/>
            <person name="Suarez D.L."/>
            <person name="Swayne D.E."/>
        </authorList>
    </citation>
    <scope>NUCLEOTIDE SEQUENCE [LARGE SCALE GENOMIC DNA]</scope>
    <source>
        <strain evidence="1 2">DSM 23236</strain>
    </source>
</reference>
<evidence type="ECO:0000313" key="2">
    <source>
        <dbReference type="Proteomes" id="UP000192761"/>
    </source>
</evidence>
<dbReference type="STRING" id="1121001.SAMN02745857_02796"/>
<dbReference type="PANTHER" id="PTHR38733">
    <property type="entry name" value="PROTEIN MCRC"/>
    <property type="match status" value="1"/>
</dbReference>
<sequence>MPAPIVVREYARLTTAPLARNTLDEAHISASAFDWLCELAGRFRSNGASLLQVDGRRWLKLDHYVGVLETPCGQVIEILPKHCEEQDCVPAARALLQRMIAAALELPTRNAEQASLALYDAPLAEWVMQQFLLALDHLLKRGLRFDYQRVEEEQRFLRGQLDVVRQMRQPPGRAHLLHLRHDIYTPDRAENRLLKAALDVVCKHTQDSGNWRLAHELAGLLHSLPASRDIAQDFRAWQNNRLLAHYQPLRPWCELILYRHMPLAVAGGYRGISLLFPMSTLFERYAEQRLRAALPAGARLDRQVTSQYLCTHAGSNFFQLRPDLLLQQGSQRWVLDAKWKLLDASRRSSNYELSQSDFYQLYAYGQKYLQGSGHMALLYPAWGRFNAAKPIAPFQFDARLTLHVLPLALDDPQAGLAVLAQLMQAGAGQTAAAPAAAMC</sequence>
<dbReference type="RefSeq" id="WP_084091426.1">
    <property type="nucleotide sequence ID" value="NZ_FWXD01000016.1"/>
</dbReference>
<accession>A0A1W1XTL2</accession>
<organism evidence="1 2">
    <name type="scientific">Andreprevotia lacus DSM 23236</name>
    <dbReference type="NCBI Taxonomy" id="1121001"/>
    <lineage>
        <taxon>Bacteria</taxon>
        <taxon>Pseudomonadati</taxon>
        <taxon>Pseudomonadota</taxon>
        <taxon>Betaproteobacteria</taxon>
        <taxon>Neisseriales</taxon>
        <taxon>Chitinibacteraceae</taxon>
        <taxon>Andreprevotia</taxon>
    </lineage>
</organism>
<gene>
    <name evidence="1" type="ORF">SAMN02745857_02796</name>
</gene>
<dbReference type="Pfam" id="PF10117">
    <property type="entry name" value="McrBC"/>
    <property type="match status" value="1"/>
</dbReference>
<proteinExistence type="predicted"/>
<name>A0A1W1XTL2_9NEIS</name>
<evidence type="ECO:0000313" key="1">
    <source>
        <dbReference type="EMBL" id="SMC27299.1"/>
    </source>
</evidence>
<protein>
    <submittedName>
        <fullName evidence="1">5-methylcytosine-specific restriction enzyme subunit McrC</fullName>
    </submittedName>
</protein>
<dbReference type="AlphaFoldDB" id="A0A1W1XTL2"/>
<dbReference type="OrthoDB" id="307209at2"/>
<dbReference type="PANTHER" id="PTHR38733:SF1">
    <property type="entry name" value="TYPE IV METHYL-DIRECTED RESTRICTION ENZYME ECOKMCRBC"/>
    <property type="match status" value="1"/>
</dbReference>
<dbReference type="Proteomes" id="UP000192761">
    <property type="component" value="Unassembled WGS sequence"/>
</dbReference>